<proteinExistence type="predicted"/>
<gene>
    <name evidence="1" type="ORF">M407DRAFT_244833</name>
</gene>
<evidence type="ECO:0000313" key="2">
    <source>
        <dbReference type="Proteomes" id="UP000054248"/>
    </source>
</evidence>
<reference evidence="1 2" key="1">
    <citation type="submission" date="2014-04" db="EMBL/GenBank/DDBJ databases">
        <authorList>
            <consortium name="DOE Joint Genome Institute"/>
            <person name="Kuo A."/>
            <person name="Girlanda M."/>
            <person name="Perotto S."/>
            <person name="Kohler A."/>
            <person name="Nagy L.G."/>
            <person name="Floudas D."/>
            <person name="Copeland A."/>
            <person name="Barry K.W."/>
            <person name="Cichocki N."/>
            <person name="Veneault-Fourrey C."/>
            <person name="LaButti K."/>
            <person name="Lindquist E.A."/>
            <person name="Lipzen A."/>
            <person name="Lundell T."/>
            <person name="Morin E."/>
            <person name="Murat C."/>
            <person name="Sun H."/>
            <person name="Tunlid A."/>
            <person name="Henrissat B."/>
            <person name="Grigoriev I.V."/>
            <person name="Hibbett D.S."/>
            <person name="Martin F."/>
            <person name="Nordberg H.P."/>
            <person name="Cantor M.N."/>
            <person name="Hua S.X."/>
        </authorList>
    </citation>
    <scope>NUCLEOTIDE SEQUENCE [LARGE SCALE GENOMIC DNA]</scope>
    <source>
        <strain evidence="1 2">MUT 4182</strain>
    </source>
</reference>
<evidence type="ECO:0000313" key="1">
    <source>
        <dbReference type="EMBL" id="KIO23315.1"/>
    </source>
</evidence>
<organism evidence="1 2">
    <name type="scientific">Tulasnella calospora MUT 4182</name>
    <dbReference type="NCBI Taxonomy" id="1051891"/>
    <lineage>
        <taxon>Eukaryota</taxon>
        <taxon>Fungi</taxon>
        <taxon>Dikarya</taxon>
        <taxon>Basidiomycota</taxon>
        <taxon>Agaricomycotina</taxon>
        <taxon>Agaricomycetes</taxon>
        <taxon>Cantharellales</taxon>
        <taxon>Tulasnellaceae</taxon>
        <taxon>Tulasnella</taxon>
    </lineage>
</organism>
<sequence>MHTRTLLYYPALHSKKGDRMSRDRLGCEEGRGPGWTLERHLLSPEFNRATRTAFAP</sequence>
<dbReference type="HOGENOM" id="CLU_3015918_0_0_1"/>
<name>A0A0C3Q3K9_9AGAM</name>
<dbReference type="EMBL" id="KN823088">
    <property type="protein sequence ID" value="KIO23315.1"/>
    <property type="molecule type" value="Genomic_DNA"/>
</dbReference>
<protein>
    <submittedName>
        <fullName evidence="1">Uncharacterized protein</fullName>
    </submittedName>
</protein>
<dbReference type="Proteomes" id="UP000054248">
    <property type="component" value="Unassembled WGS sequence"/>
</dbReference>
<accession>A0A0C3Q3K9</accession>
<reference evidence="2" key="2">
    <citation type="submission" date="2015-01" db="EMBL/GenBank/DDBJ databases">
        <title>Evolutionary Origins and Diversification of the Mycorrhizal Mutualists.</title>
        <authorList>
            <consortium name="DOE Joint Genome Institute"/>
            <consortium name="Mycorrhizal Genomics Consortium"/>
            <person name="Kohler A."/>
            <person name="Kuo A."/>
            <person name="Nagy L.G."/>
            <person name="Floudas D."/>
            <person name="Copeland A."/>
            <person name="Barry K.W."/>
            <person name="Cichocki N."/>
            <person name="Veneault-Fourrey C."/>
            <person name="LaButti K."/>
            <person name="Lindquist E.A."/>
            <person name="Lipzen A."/>
            <person name="Lundell T."/>
            <person name="Morin E."/>
            <person name="Murat C."/>
            <person name="Riley R."/>
            <person name="Ohm R."/>
            <person name="Sun H."/>
            <person name="Tunlid A."/>
            <person name="Henrissat B."/>
            <person name="Grigoriev I.V."/>
            <person name="Hibbett D.S."/>
            <person name="Martin F."/>
        </authorList>
    </citation>
    <scope>NUCLEOTIDE SEQUENCE [LARGE SCALE GENOMIC DNA]</scope>
    <source>
        <strain evidence="2">MUT 4182</strain>
    </source>
</reference>
<dbReference type="AlphaFoldDB" id="A0A0C3Q3K9"/>
<keyword evidence="2" id="KW-1185">Reference proteome</keyword>